<dbReference type="STRING" id="865937.Gilli_3305"/>
<evidence type="ECO:0000313" key="2">
    <source>
        <dbReference type="Proteomes" id="UP000003844"/>
    </source>
</evidence>
<dbReference type="RefSeq" id="WP_006990214.1">
    <property type="nucleotide sequence ID" value="NZ_JH594606.1"/>
</dbReference>
<dbReference type="OrthoDB" id="1071350at2"/>
<organism evidence="1 2">
    <name type="scientific">Gillisia limnaea (strain DSM 15749 / LMG 21470 / R-8282)</name>
    <dbReference type="NCBI Taxonomy" id="865937"/>
    <lineage>
        <taxon>Bacteria</taxon>
        <taxon>Pseudomonadati</taxon>
        <taxon>Bacteroidota</taxon>
        <taxon>Flavobacteriia</taxon>
        <taxon>Flavobacteriales</taxon>
        <taxon>Flavobacteriaceae</taxon>
        <taxon>Gillisia</taxon>
    </lineage>
</organism>
<sequence>MSNPYKISNFVRIRDQRIFHGEKKLFSCEEATHLKRFLKESYKFLNISYPKFHKMDALCKLGILAAEVLFKNMEIPTDTALVFSNSASSLETDKKHKILMEATVSPAVFVYTLPNIVLGEISIKHKLQSENAFFISDKFNAGLLADYSEILLDTSKADAVVCGWIEWKNAEYDVFLCLISKEGEVSFSEENLEELYRFENE</sequence>
<name>H2BV18_GILLR</name>
<dbReference type="Proteomes" id="UP000003844">
    <property type="component" value="Unassembled WGS sequence"/>
</dbReference>
<dbReference type="eggNOG" id="COG0304">
    <property type="taxonomic scope" value="Bacteria"/>
</dbReference>
<proteinExistence type="predicted"/>
<reference evidence="2" key="1">
    <citation type="journal article" date="2012" name="Stand. Genomic Sci.">
        <title>Genome sequence of the Antarctic rhodopsins-containing flavobacterium Gillisia limnaea type strain (R-8282(T)).</title>
        <authorList>
            <person name="Riedel T."/>
            <person name="Held B."/>
            <person name="Nolan M."/>
            <person name="Lucas S."/>
            <person name="Lapidus A."/>
            <person name="Tice H."/>
            <person name="Del Rio T.G."/>
            <person name="Cheng J.F."/>
            <person name="Han C."/>
            <person name="Tapia R."/>
            <person name="Goodwin L.A."/>
            <person name="Pitluck S."/>
            <person name="Liolios K."/>
            <person name="Mavromatis K."/>
            <person name="Pagani I."/>
            <person name="Ivanova N."/>
            <person name="Mikhailova N."/>
            <person name="Pati A."/>
            <person name="Chen A."/>
            <person name="Palaniappan K."/>
            <person name="Land M."/>
            <person name="Rohde M."/>
            <person name="Tindall B.J."/>
            <person name="Detter J.C."/>
            <person name="Goker M."/>
            <person name="Bristow J."/>
            <person name="Eisen J.A."/>
            <person name="Markowitz V."/>
            <person name="Hugenholtz P."/>
            <person name="Kyrpides N.C."/>
            <person name="Klenk H.P."/>
            <person name="Woyke T."/>
        </authorList>
    </citation>
    <scope>NUCLEOTIDE SEQUENCE [LARGE SCALE GENOMIC DNA]</scope>
    <source>
        <strain evidence="2">DSM 15749 / LMG 21470 / R-8282</strain>
    </source>
</reference>
<keyword evidence="2" id="KW-1185">Reference proteome</keyword>
<dbReference type="HOGENOM" id="CLU_115282_0_0_10"/>
<accession>H2BV18</accession>
<dbReference type="EMBL" id="JH594606">
    <property type="protein sequence ID" value="EHQ03908.1"/>
    <property type="molecule type" value="Genomic_DNA"/>
</dbReference>
<gene>
    <name evidence="1" type="ORF">Gilli_3305</name>
</gene>
<evidence type="ECO:0008006" key="3">
    <source>
        <dbReference type="Google" id="ProtNLM"/>
    </source>
</evidence>
<protein>
    <recommendedName>
        <fullName evidence="3">Beta-ketoacyl synthase N-terminal domain-containing protein</fullName>
    </recommendedName>
</protein>
<evidence type="ECO:0000313" key="1">
    <source>
        <dbReference type="EMBL" id="EHQ03908.1"/>
    </source>
</evidence>
<dbReference type="AlphaFoldDB" id="H2BV18"/>